<proteinExistence type="predicted"/>
<organism evidence="1 2">
    <name type="scientific">Dentiscutata heterogama</name>
    <dbReference type="NCBI Taxonomy" id="1316150"/>
    <lineage>
        <taxon>Eukaryota</taxon>
        <taxon>Fungi</taxon>
        <taxon>Fungi incertae sedis</taxon>
        <taxon>Mucoromycota</taxon>
        <taxon>Glomeromycotina</taxon>
        <taxon>Glomeromycetes</taxon>
        <taxon>Diversisporales</taxon>
        <taxon>Gigasporaceae</taxon>
        <taxon>Dentiscutata</taxon>
    </lineage>
</organism>
<evidence type="ECO:0000313" key="2">
    <source>
        <dbReference type="Proteomes" id="UP000789702"/>
    </source>
</evidence>
<accession>A0ACA9P472</accession>
<keyword evidence="2" id="KW-1185">Reference proteome</keyword>
<dbReference type="Proteomes" id="UP000789702">
    <property type="component" value="Unassembled WGS sequence"/>
</dbReference>
<comment type="caution">
    <text evidence="1">The sequence shown here is derived from an EMBL/GenBank/DDBJ whole genome shotgun (WGS) entry which is preliminary data.</text>
</comment>
<dbReference type="EMBL" id="CAJVPU010024134">
    <property type="protein sequence ID" value="CAG8691201.1"/>
    <property type="molecule type" value="Genomic_DNA"/>
</dbReference>
<evidence type="ECO:0000313" key="1">
    <source>
        <dbReference type="EMBL" id="CAG8691201.1"/>
    </source>
</evidence>
<gene>
    <name evidence="1" type="ORF">DHETER_LOCUS11263</name>
</gene>
<name>A0ACA9P472_9GLOM</name>
<sequence>NKTGVSISTTSTIFEVTIKKHKTNLDSAKIYLKVQKHSWTSEKNG</sequence>
<feature type="non-terminal residue" evidence="1">
    <location>
        <position position="1"/>
    </location>
</feature>
<protein>
    <submittedName>
        <fullName evidence="1">6162_t:CDS:1</fullName>
    </submittedName>
</protein>
<reference evidence="1" key="1">
    <citation type="submission" date="2021-06" db="EMBL/GenBank/DDBJ databases">
        <authorList>
            <person name="Kallberg Y."/>
            <person name="Tangrot J."/>
            <person name="Rosling A."/>
        </authorList>
    </citation>
    <scope>NUCLEOTIDE SEQUENCE</scope>
    <source>
        <strain evidence="1">IL203A</strain>
    </source>
</reference>